<proteinExistence type="predicted"/>
<name>A0ABV4MRM5_9VIBR</name>
<protein>
    <submittedName>
        <fullName evidence="2">Fic family protein</fullName>
    </submittedName>
</protein>
<sequence length="520" mass="57398">MAKTGQQKLAEALKTASNSAIGNVLSSKSLGEKQRTLLVKEGFLKKIIQGWYLLDADILTEKTGDSALWYESIWSFIDQYIKDRFSDELVEQGYWLSPELSLDLHTASNALPKQVVVYVPGASPRAIDLPNGMNLLIMSSKIQPYQVVTLHGCIQAHSVESALAETVPTTYRTNPLSIQLALDMADPGEVQKAILHSNNVSSGNRLIGAYKAIGMKLESRNLTTVMKSAGYEGVNSVNPFEVEPYVLGGNRGEAPSAKRVRALWKVMREDVQKVFADHPPAHNFFDKDIDETLSEIKSLYVNDAYNSLSIEGYKVTRELIEKVSNGDWSPETVAQDKAQKDALAARGYFDAFGRVKDLLSEAHEEGDDPDLEFLVGVGMTEWYTALFRPCVTAGIIEEAELAGYRKGPIYIRTSMHVPPASEQLMDAMDALKSLIANEPNYAVKAVLGHFLTGYIHAFPDGNGRTARFLMNFLFVLGGYDWVVIKHENRAQYLAALESASVEGNVRSFAQFVKDSQAAAI</sequence>
<dbReference type="PANTHER" id="PTHR13504:SF38">
    <property type="entry name" value="FIDO DOMAIN-CONTAINING PROTEIN"/>
    <property type="match status" value="1"/>
</dbReference>
<evidence type="ECO:0000313" key="3">
    <source>
        <dbReference type="Proteomes" id="UP001570071"/>
    </source>
</evidence>
<dbReference type="Gene3D" id="1.10.3290.10">
    <property type="entry name" value="Fido-like domain"/>
    <property type="match status" value="1"/>
</dbReference>
<dbReference type="PANTHER" id="PTHR13504">
    <property type="entry name" value="FIDO DOMAIN-CONTAINING PROTEIN DDB_G0283145"/>
    <property type="match status" value="1"/>
</dbReference>
<gene>
    <name evidence="2" type="ORF">AB6D66_01730</name>
</gene>
<dbReference type="SUPFAM" id="SSF140931">
    <property type="entry name" value="Fic-like"/>
    <property type="match status" value="1"/>
</dbReference>
<evidence type="ECO:0000313" key="2">
    <source>
        <dbReference type="EMBL" id="MEZ8719769.1"/>
    </source>
</evidence>
<dbReference type="PROSITE" id="PS51459">
    <property type="entry name" value="FIDO"/>
    <property type="match status" value="1"/>
</dbReference>
<feature type="domain" description="Fido" evidence="1">
    <location>
        <begin position="379"/>
        <end position="514"/>
    </location>
</feature>
<comment type="caution">
    <text evidence="2">The sequence shown here is derived from an EMBL/GenBank/DDBJ whole genome shotgun (WGS) entry which is preliminary data.</text>
</comment>
<keyword evidence="3" id="KW-1185">Reference proteome</keyword>
<dbReference type="Pfam" id="PF02661">
    <property type="entry name" value="Fic"/>
    <property type="match status" value="1"/>
</dbReference>
<dbReference type="InterPro" id="IPR003812">
    <property type="entry name" value="Fido"/>
</dbReference>
<reference evidence="2 3" key="1">
    <citation type="journal article" date="2024" name="ISME J.">
        <title>Tailless and filamentous prophages are predominant in marine Vibrio.</title>
        <authorList>
            <person name="Steensen K."/>
            <person name="Seneca J."/>
            <person name="Bartlau N."/>
            <person name="Yu X.A."/>
            <person name="Hussain F.A."/>
            <person name="Polz M.F."/>
        </authorList>
    </citation>
    <scope>NUCLEOTIDE SEQUENCE [LARGE SCALE GENOMIC DNA]</scope>
    <source>
        <strain evidence="2 3">10N.239.312.F12</strain>
    </source>
</reference>
<dbReference type="RefSeq" id="WP_269336631.1">
    <property type="nucleotide sequence ID" value="NZ_JBFSSG010000001.1"/>
</dbReference>
<organism evidence="2 3">
    <name type="scientific">Vibrio pomeroyi</name>
    <dbReference type="NCBI Taxonomy" id="198832"/>
    <lineage>
        <taxon>Bacteria</taxon>
        <taxon>Pseudomonadati</taxon>
        <taxon>Pseudomonadota</taxon>
        <taxon>Gammaproteobacteria</taxon>
        <taxon>Vibrionales</taxon>
        <taxon>Vibrionaceae</taxon>
        <taxon>Vibrio</taxon>
    </lineage>
</organism>
<dbReference type="Proteomes" id="UP001570071">
    <property type="component" value="Unassembled WGS sequence"/>
</dbReference>
<dbReference type="InterPro" id="IPR040198">
    <property type="entry name" value="Fido_containing"/>
</dbReference>
<dbReference type="EMBL" id="JBFSSG010000001">
    <property type="protein sequence ID" value="MEZ8719769.1"/>
    <property type="molecule type" value="Genomic_DNA"/>
</dbReference>
<evidence type="ECO:0000259" key="1">
    <source>
        <dbReference type="PROSITE" id="PS51459"/>
    </source>
</evidence>
<accession>A0ABV4MRM5</accession>
<dbReference type="InterPro" id="IPR036597">
    <property type="entry name" value="Fido-like_dom_sf"/>
</dbReference>